<feature type="transmembrane region" description="Helical" evidence="7">
    <location>
        <begin position="289"/>
        <end position="309"/>
    </location>
</feature>
<feature type="transmembrane region" description="Helical" evidence="7">
    <location>
        <begin position="198"/>
        <end position="217"/>
    </location>
</feature>
<evidence type="ECO:0000256" key="5">
    <source>
        <dbReference type="ARBA" id="ARBA00022989"/>
    </source>
</evidence>
<evidence type="ECO:0000256" key="2">
    <source>
        <dbReference type="ARBA" id="ARBA00022448"/>
    </source>
</evidence>
<feature type="transmembrane region" description="Helical" evidence="7">
    <location>
        <begin position="126"/>
        <end position="149"/>
    </location>
</feature>
<dbReference type="PANTHER" id="PTHR36838:SF3">
    <property type="entry name" value="TRANSPORTER AUXIN EFFLUX CARRIER EC FAMILY"/>
    <property type="match status" value="1"/>
</dbReference>
<keyword evidence="3" id="KW-1003">Cell membrane</keyword>
<evidence type="ECO:0000313" key="9">
    <source>
        <dbReference type="Proteomes" id="UP000185678"/>
    </source>
</evidence>
<dbReference type="STRING" id="80876.SAMN05421779_104135"/>
<reference evidence="8 9" key="1">
    <citation type="submission" date="2017-01" db="EMBL/GenBank/DDBJ databases">
        <authorList>
            <person name="Mah S.A."/>
            <person name="Swanson W.J."/>
            <person name="Moy G.W."/>
            <person name="Vacquier V.D."/>
        </authorList>
    </citation>
    <scope>NUCLEOTIDE SEQUENCE [LARGE SCALE GENOMIC DNA]</scope>
    <source>
        <strain evidence="8 9">DSM 11589</strain>
    </source>
</reference>
<dbReference type="GO" id="GO:0055085">
    <property type="term" value="P:transmembrane transport"/>
    <property type="evidence" value="ECO:0007669"/>
    <property type="project" value="InterPro"/>
</dbReference>
<dbReference type="GO" id="GO:0016020">
    <property type="term" value="C:membrane"/>
    <property type="evidence" value="ECO:0007669"/>
    <property type="project" value="UniProtKB-SubCell"/>
</dbReference>
<dbReference type="OrthoDB" id="9810457at2"/>
<feature type="transmembrane region" description="Helical" evidence="7">
    <location>
        <begin position="170"/>
        <end position="192"/>
    </location>
</feature>
<evidence type="ECO:0000256" key="1">
    <source>
        <dbReference type="ARBA" id="ARBA00004141"/>
    </source>
</evidence>
<keyword evidence="5 7" id="KW-1133">Transmembrane helix</keyword>
<name>A0A1N7MIG8_9PROT</name>
<dbReference type="Pfam" id="PF03547">
    <property type="entry name" value="Mem_trans"/>
    <property type="match status" value="1"/>
</dbReference>
<accession>A0A1N7MIG8</accession>
<evidence type="ECO:0000256" key="7">
    <source>
        <dbReference type="SAM" id="Phobius"/>
    </source>
</evidence>
<evidence type="ECO:0000256" key="4">
    <source>
        <dbReference type="ARBA" id="ARBA00022692"/>
    </source>
</evidence>
<feature type="transmembrane region" description="Helical" evidence="7">
    <location>
        <begin position="229"/>
        <end position="252"/>
    </location>
</feature>
<evidence type="ECO:0000256" key="3">
    <source>
        <dbReference type="ARBA" id="ARBA00022475"/>
    </source>
</evidence>
<comment type="subcellular location">
    <subcellularLocation>
        <location evidence="1">Membrane</location>
        <topology evidence="1">Multi-pass membrane protein</topology>
    </subcellularLocation>
</comment>
<proteinExistence type="predicted"/>
<evidence type="ECO:0000313" key="8">
    <source>
        <dbReference type="EMBL" id="SIS85719.1"/>
    </source>
</evidence>
<dbReference type="EMBL" id="FTOA01000004">
    <property type="protein sequence ID" value="SIS85719.1"/>
    <property type="molecule type" value="Genomic_DNA"/>
</dbReference>
<organism evidence="8 9">
    <name type="scientific">Insolitispirillum peregrinum</name>
    <dbReference type="NCBI Taxonomy" id="80876"/>
    <lineage>
        <taxon>Bacteria</taxon>
        <taxon>Pseudomonadati</taxon>
        <taxon>Pseudomonadota</taxon>
        <taxon>Alphaproteobacteria</taxon>
        <taxon>Rhodospirillales</taxon>
        <taxon>Novispirillaceae</taxon>
        <taxon>Insolitispirillum</taxon>
    </lineage>
</organism>
<keyword evidence="6 7" id="KW-0472">Membrane</keyword>
<feature type="transmembrane region" description="Helical" evidence="7">
    <location>
        <begin position="65"/>
        <end position="86"/>
    </location>
</feature>
<evidence type="ECO:0008006" key="10">
    <source>
        <dbReference type="Google" id="ProtNLM"/>
    </source>
</evidence>
<keyword evidence="2" id="KW-0813">Transport</keyword>
<evidence type="ECO:0000256" key="6">
    <source>
        <dbReference type="ARBA" id="ARBA00023136"/>
    </source>
</evidence>
<sequence length="311" mass="32082">MLSTLLTVLPIFALILVGWLARRLGALGPHATTELNRFVVWLALPALLFDVMAKANWSELWQPGFIAAFAIGGLVVFALTVAGRLLRGAPLPDAAVDGLNTAYPNTGYMGFPLGVLALGPGAAGPVTLAMILTVCGIFGVGIVCIEIGLRTEKGRGSVAVKVAKALGKNPLLVAPALGALVSLSGLSLPAPAETFLKLLGEAASPCALVALGLFLAADRTAAPVSNSLCSLYVLAKLVVQPVVTWGLAALVFQLPSSLTIIATLLAALPTGTGPFMLAEYYNREASMTARVILISTVLSVLTVSGYLAWVL</sequence>
<dbReference type="AlphaFoldDB" id="A0A1N7MIG8"/>
<protein>
    <recommendedName>
        <fullName evidence="10">Transporter</fullName>
    </recommendedName>
</protein>
<dbReference type="Proteomes" id="UP000185678">
    <property type="component" value="Unassembled WGS sequence"/>
</dbReference>
<dbReference type="RefSeq" id="WP_076400591.1">
    <property type="nucleotide sequence ID" value="NZ_FTOA01000004.1"/>
</dbReference>
<feature type="transmembrane region" description="Helical" evidence="7">
    <location>
        <begin position="258"/>
        <end position="277"/>
    </location>
</feature>
<dbReference type="PANTHER" id="PTHR36838">
    <property type="entry name" value="AUXIN EFFLUX CARRIER FAMILY PROTEIN"/>
    <property type="match status" value="1"/>
</dbReference>
<keyword evidence="4 7" id="KW-0812">Transmembrane</keyword>
<feature type="transmembrane region" description="Helical" evidence="7">
    <location>
        <begin position="35"/>
        <end position="53"/>
    </location>
</feature>
<gene>
    <name evidence="8" type="ORF">SAMN05421779_104135</name>
</gene>
<dbReference type="InterPro" id="IPR004776">
    <property type="entry name" value="Mem_transp_PIN-like"/>
</dbReference>
<keyword evidence="9" id="KW-1185">Reference proteome</keyword>